<reference evidence="1" key="2">
    <citation type="journal article" date="2023" name="Curr. Microbiol.">
        <title>Neisseria montereyensis sp. nov., Isolated from Oropharynx of California Sea Lion (Zalophus californianus): Genomic, Phylogenetic, and Phenotypic Study.</title>
        <authorList>
            <person name="Volokhov D.V."/>
            <person name="Zagorodnyaya T.A."/>
            <person name="Furtak V.A."/>
            <person name="Nattanmai G."/>
            <person name="Randall L."/>
            <person name="Jose S."/>
            <person name="Gao Y."/>
            <person name="Gulland F.M."/>
            <person name="Eisenberg T."/>
            <person name="Delmonte P."/>
            <person name="Blom J."/>
            <person name="Mitchell K.K."/>
        </authorList>
    </citation>
    <scope>NUCLEOTIDE SEQUENCE</scope>
    <source>
        <strain evidence="1">CSL10203-ORH2</strain>
    </source>
</reference>
<protein>
    <submittedName>
        <fullName evidence="1">Uncharacterized protein</fullName>
    </submittedName>
</protein>
<sequence length="51" mass="5771">MPKPDNRGCILAIAQSKQRADMQSAPTLADMSRVKQSPPETNAFYRLIYPY</sequence>
<reference evidence="1" key="1">
    <citation type="submission" date="2022-08" db="EMBL/GenBank/DDBJ databases">
        <authorList>
            <person name="Volokhov D.V."/>
            <person name="Furtak V.A."/>
            <person name="Zagorodnyaya T.A."/>
        </authorList>
    </citation>
    <scope>NUCLEOTIDE SEQUENCE</scope>
    <source>
        <strain evidence="1">CSL10203-ORH2</strain>
    </source>
</reference>
<evidence type="ECO:0000313" key="1">
    <source>
        <dbReference type="EMBL" id="MCS4532893.1"/>
    </source>
</evidence>
<dbReference type="Proteomes" id="UP001166947">
    <property type="component" value="Unassembled WGS sequence"/>
</dbReference>
<organism evidence="1 2">
    <name type="scientific">Neisseria montereyensis</name>
    <dbReference type="NCBI Taxonomy" id="2973938"/>
    <lineage>
        <taxon>Bacteria</taxon>
        <taxon>Pseudomonadati</taxon>
        <taxon>Pseudomonadota</taxon>
        <taxon>Betaproteobacteria</taxon>
        <taxon>Neisseriales</taxon>
        <taxon>Neisseriaceae</taxon>
        <taxon>Neisseria</taxon>
    </lineage>
</organism>
<comment type="caution">
    <text evidence="1">The sequence shown here is derived from an EMBL/GenBank/DDBJ whole genome shotgun (WGS) entry which is preliminary data.</text>
</comment>
<accession>A0ABT2FBJ7</accession>
<name>A0ABT2FBJ7_9NEIS</name>
<dbReference type="RefSeq" id="WP_259290713.1">
    <property type="nucleotide sequence ID" value="NZ_JANUXW010000001.1"/>
</dbReference>
<proteinExistence type="predicted"/>
<evidence type="ECO:0000313" key="2">
    <source>
        <dbReference type="Proteomes" id="UP001166947"/>
    </source>
</evidence>
<dbReference type="EMBL" id="JANUXW010000001">
    <property type="protein sequence ID" value="MCS4532893.1"/>
    <property type="molecule type" value="Genomic_DNA"/>
</dbReference>
<gene>
    <name evidence="1" type="ORF">NXS09_01080</name>
</gene>
<keyword evidence="2" id="KW-1185">Reference proteome</keyword>